<evidence type="ECO:0000259" key="1">
    <source>
        <dbReference type="Pfam" id="PF04784"/>
    </source>
</evidence>
<protein>
    <recommendedName>
        <fullName evidence="1">DUF547 domain-containing protein</fullName>
    </recommendedName>
</protein>
<name>A0A1X7L5G8_9BACT</name>
<reference evidence="3" key="1">
    <citation type="submission" date="2017-04" db="EMBL/GenBank/DDBJ databases">
        <authorList>
            <person name="Varghese N."/>
            <person name="Submissions S."/>
        </authorList>
    </citation>
    <scope>NUCLEOTIDE SEQUENCE [LARGE SCALE GENOMIC DNA]</scope>
    <source>
        <strain evidence="3">DSM 4125</strain>
    </source>
</reference>
<dbReference type="PANTHER" id="PTHR46361">
    <property type="entry name" value="ELECTRON CARRIER/ PROTEIN DISULFIDE OXIDOREDUCTASE"/>
    <property type="match status" value="1"/>
</dbReference>
<proteinExistence type="predicted"/>
<feature type="domain" description="DUF547" evidence="1">
    <location>
        <begin position="83"/>
        <end position="205"/>
    </location>
</feature>
<dbReference type="Proteomes" id="UP000193804">
    <property type="component" value="Unassembled WGS sequence"/>
</dbReference>
<dbReference type="Pfam" id="PF04784">
    <property type="entry name" value="DUF547"/>
    <property type="match status" value="1"/>
</dbReference>
<dbReference type="STRING" id="1028.SAMN05661096_03479"/>
<accession>A0A1X7L5G8</accession>
<keyword evidence="3" id="KW-1185">Reference proteome</keyword>
<dbReference type="EMBL" id="FXAW01000008">
    <property type="protein sequence ID" value="SMG48482.1"/>
    <property type="molecule type" value="Genomic_DNA"/>
</dbReference>
<dbReference type="PANTHER" id="PTHR46361:SF3">
    <property type="entry name" value="ELECTRON CARRIER_ PROTEIN DISULFIDE OXIDOREDUCTASE"/>
    <property type="match status" value="1"/>
</dbReference>
<evidence type="ECO:0000313" key="2">
    <source>
        <dbReference type="EMBL" id="SMG48482.1"/>
    </source>
</evidence>
<gene>
    <name evidence="2" type="ORF">SAMN05661096_03479</name>
</gene>
<organism evidence="2 3">
    <name type="scientific">Marivirga sericea</name>
    <dbReference type="NCBI Taxonomy" id="1028"/>
    <lineage>
        <taxon>Bacteria</taxon>
        <taxon>Pseudomonadati</taxon>
        <taxon>Bacteroidota</taxon>
        <taxon>Cytophagia</taxon>
        <taxon>Cytophagales</taxon>
        <taxon>Marivirgaceae</taxon>
        <taxon>Marivirga</taxon>
    </lineage>
</organism>
<evidence type="ECO:0000313" key="3">
    <source>
        <dbReference type="Proteomes" id="UP000193804"/>
    </source>
</evidence>
<dbReference type="OrthoDB" id="526867at2"/>
<dbReference type="AlphaFoldDB" id="A0A1X7L5G8"/>
<sequence>MLIETTYEITIMKRFSGILISFYLIFVGFDSFAQSKINNEPNEFVRLSMELISSVKNTGDYQNYVNEYKALPLNTLAESLNTDRKIKAFWINTYNAYVQILLSEDPSLFDDRGAFFKSDLVNVGGEMLSLDFIEHGIIRGSKVKLSMGFLNDPFASKLEKQFRVEEADGRIHFALNCGATSCPYVAVYSAYDLEKELDQISQQFLQRTTSYDKSEDEVYVTTLFSWFKGDFSDGGGVIGFLKKYECIPESADPKVNYKEYDWTLDLGNFTELK</sequence>
<dbReference type="InterPro" id="IPR006869">
    <property type="entry name" value="DUF547"/>
</dbReference>